<evidence type="ECO:0000313" key="9">
    <source>
        <dbReference type="EMBL" id="KGN52960.1"/>
    </source>
</evidence>
<dbReference type="STRING" id="3659.A0A0A0KTL4"/>
<evidence type="ECO:0000256" key="6">
    <source>
        <dbReference type="ARBA" id="ARBA00023242"/>
    </source>
</evidence>
<evidence type="ECO:0000256" key="2">
    <source>
        <dbReference type="ARBA" id="ARBA00023015"/>
    </source>
</evidence>
<proteinExistence type="inferred from homology"/>
<dbReference type="GO" id="GO:0003677">
    <property type="term" value="F:DNA binding"/>
    <property type="evidence" value="ECO:0007669"/>
    <property type="project" value="UniProtKB-KW"/>
</dbReference>
<dbReference type="SUPFAM" id="SSF54171">
    <property type="entry name" value="DNA-binding domain"/>
    <property type="match status" value="1"/>
</dbReference>
<keyword evidence="3" id="KW-0238">DNA-binding</keyword>
<reference evidence="9 10" key="3">
    <citation type="journal article" date="2010" name="BMC Genomics">
        <title>Transcriptome sequencing and comparative analysis of cucumber flowers with different sex types.</title>
        <authorList>
            <person name="Guo S."/>
            <person name="Zheng Y."/>
            <person name="Joung J.G."/>
            <person name="Liu S."/>
            <person name="Zhang Z."/>
            <person name="Crasta O.R."/>
            <person name="Sobral B.W."/>
            <person name="Xu Y."/>
            <person name="Huang S."/>
            <person name="Fei Z."/>
        </authorList>
    </citation>
    <scope>NUCLEOTIDE SEQUENCE [LARGE SCALE GENOMIC DNA]</scope>
    <source>
        <strain evidence="10">cv. 9930</strain>
    </source>
</reference>
<accession>A0A0A0KTL4</accession>
<evidence type="ECO:0000259" key="8">
    <source>
        <dbReference type="PROSITE" id="PS51032"/>
    </source>
</evidence>
<gene>
    <name evidence="9" type="ORF">Csa_4G007650</name>
</gene>
<reference evidence="9 10" key="1">
    <citation type="journal article" date="2009" name="Nat. Genet.">
        <title>The genome of the cucumber, Cucumis sativus L.</title>
        <authorList>
            <person name="Huang S."/>
            <person name="Li R."/>
            <person name="Zhang Z."/>
            <person name="Li L."/>
            <person name="Gu X."/>
            <person name="Fan W."/>
            <person name="Lucas W.J."/>
            <person name="Wang X."/>
            <person name="Xie B."/>
            <person name="Ni P."/>
            <person name="Ren Y."/>
            <person name="Zhu H."/>
            <person name="Li J."/>
            <person name="Lin K."/>
            <person name="Jin W."/>
            <person name="Fei Z."/>
            <person name="Li G."/>
            <person name="Staub J."/>
            <person name="Kilian A."/>
            <person name="van der Vossen E.A."/>
            <person name="Wu Y."/>
            <person name="Guo J."/>
            <person name="He J."/>
            <person name="Jia Z."/>
            <person name="Ren Y."/>
            <person name="Tian G."/>
            <person name="Lu Y."/>
            <person name="Ruan J."/>
            <person name="Qian W."/>
            <person name="Wang M."/>
            <person name="Huang Q."/>
            <person name="Li B."/>
            <person name="Xuan Z."/>
            <person name="Cao J."/>
            <person name="Asan"/>
            <person name="Wu Z."/>
            <person name="Zhang J."/>
            <person name="Cai Q."/>
            <person name="Bai Y."/>
            <person name="Zhao B."/>
            <person name="Han Y."/>
            <person name="Li Y."/>
            <person name="Li X."/>
            <person name="Wang S."/>
            <person name="Shi Q."/>
            <person name="Liu S."/>
            <person name="Cho W.K."/>
            <person name="Kim J.Y."/>
            <person name="Xu Y."/>
            <person name="Heller-Uszynska K."/>
            <person name="Miao H."/>
            <person name="Cheng Z."/>
            <person name="Zhang S."/>
            <person name="Wu J."/>
            <person name="Yang Y."/>
            <person name="Kang H."/>
            <person name="Li M."/>
            <person name="Liang H."/>
            <person name="Ren X."/>
            <person name="Shi Z."/>
            <person name="Wen M."/>
            <person name="Jian M."/>
            <person name="Yang H."/>
            <person name="Zhang G."/>
            <person name="Yang Z."/>
            <person name="Chen R."/>
            <person name="Liu S."/>
            <person name="Li J."/>
            <person name="Ma L."/>
            <person name="Liu H."/>
            <person name="Zhou Y."/>
            <person name="Zhao J."/>
            <person name="Fang X."/>
            <person name="Li G."/>
            <person name="Fang L."/>
            <person name="Li Y."/>
            <person name="Liu D."/>
            <person name="Zheng H."/>
            <person name="Zhang Y."/>
            <person name="Qin N."/>
            <person name="Li Z."/>
            <person name="Yang G."/>
            <person name="Yang S."/>
            <person name="Bolund L."/>
            <person name="Kristiansen K."/>
            <person name="Zheng H."/>
            <person name="Li S."/>
            <person name="Zhang X."/>
            <person name="Yang H."/>
            <person name="Wang J."/>
            <person name="Sun R."/>
            <person name="Zhang B."/>
            <person name="Jiang S."/>
            <person name="Wang J."/>
            <person name="Du Y."/>
            <person name="Li S."/>
        </authorList>
    </citation>
    <scope>NUCLEOTIDE SEQUENCE [LARGE SCALE GENOMIC DNA]</scope>
    <source>
        <strain evidence="10">cv. 9930</strain>
    </source>
</reference>
<keyword evidence="6" id="KW-0539">Nucleus</keyword>
<dbReference type="InterPro" id="IPR001471">
    <property type="entry name" value="AP2/ERF_dom"/>
</dbReference>
<dbReference type="PANTHER" id="PTHR31985">
    <property type="entry name" value="ETHYLENE-RESPONSIVE TRANSCRIPTION FACTOR ERF042-RELATED"/>
    <property type="match status" value="1"/>
</dbReference>
<organism evidence="9 10">
    <name type="scientific">Cucumis sativus</name>
    <name type="common">Cucumber</name>
    <dbReference type="NCBI Taxonomy" id="3659"/>
    <lineage>
        <taxon>Eukaryota</taxon>
        <taxon>Viridiplantae</taxon>
        <taxon>Streptophyta</taxon>
        <taxon>Embryophyta</taxon>
        <taxon>Tracheophyta</taxon>
        <taxon>Spermatophyta</taxon>
        <taxon>Magnoliopsida</taxon>
        <taxon>eudicotyledons</taxon>
        <taxon>Gunneridae</taxon>
        <taxon>Pentapetalae</taxon>
        <taxon>rosids</taxon>
        <taxon>fabids</taxon>
        <taxon>Cucurbitales</taxon>
        <taxon>Cucurbitaceae</taxon>
        <taxon>Benincaseae</taxon>
        <taxon>Cucumis</taxon>
    </lineage>
</organism>
<evidence type="ECO:0000256" key="4">
    <source>
        <dbReference type="ARBA" id="ARBA00023159"/>
    </source>
</evidence>
<keyword evidence="4" id="KW-0010">Activator</keyword>
<dbReference type="InterPro" id="IPR051032">
    <property type="entry name" value="AP2/ERF_TF_ERF_subfamily"/>
</dbReference>
<dbReference type="PRINTS" id="PR00367">
    <property type="entry name" value="ETHRSPELEMNT"/>
</dbReference>
<dbReference type="SMART" id="SM00380">
    <property type="entry name" value="AP2"/>
    <property type="match status" value="1"/>
</dbReference>
<keyword evidence="5" id="KW-0804">Transcription</keyword>
<evidence type="ECO:0000256" key="7">
    <source>
        <dbReference type="ARBA" id="ARBA00024343"/>
    </source>
</evidence>
<name>A0A0A0KTL4_CUCSA</name>
<evidence type="ECO:0000256" key="3">
    <source>
        <dbReference type="ARBA" id="ARBA00023125"/>
    </source>
</evidence>
<feature type="domain" description="AP2/ERF" evidence="8">
    <location>
        <begin position="22"/>
        <end position="81"/>
    </location>
</feature>
<comment type="subcellular location">
    <subcellularLocation>
        <location evidence="1">Nucleus</location>
    </subcellularLocation>
</comment>
<dbReference type="Gramene" id="KGN52960">
    <property type="protein sequence ID" value="KGN52960"/>
    <property type="gene ID" value="Csa_4G007650"/>
</dbReference>
<dbReference type="InterPro" id="IPR016177">
    <property type="entry name" value="DNA-bd_dom_sf"/>
</dbReference>
<protein>
    <recommendedName>
        <fullName evidence="8">AP2/ERF domain-containing protein</fullName>
    </recommendedName>
</protein>
<dbReference type="GO" id="GO:0005634">
    <property type="term" value="C:nucleus"/>
    <property type="evidence" value="ECO:0007669"/>
    <property type="project" value="UniProtKB-SubCell"/>
</dbReference>
<dbReference type="InterPro" id="IPR036955">
    <property type="entry name" value="AP2/ERF_dom_sf"/>
</dbReference>
<dbReference type="AlphaFoldDB" id="A0A0A0KTL4"/>
<evidence type="ECO:0000256" key="1">
    <source>
        <dbReference type="ARBA" id="ARBA00004123"/>
    </source>
</evidence>
<dbReference type="Gene3D" id="3.30.730.10">
    <property type="entry name" value="AP2/ERF domain"/>
    <property type="match status" value="1"/>
</dbReference>
<dbReference type="GO" id="GO:0003700">
    <property type="term" value="F:DNA-binding transcription factor activity"/>
    <property type="evidence" value="ECO:0007669"/>
    <property type="project" value="InterPro"/>
</dbReference>
<dbReference type="PANTHER" id="PTHR31985:SF111">
    <property type="entry name" value="ETHYLENE-RESPONSIVE TRANSCRIPTION FACTOR ERF021"/>
    <property type="match status" value="1"/>
</dbReference>
<dbReference type="PROSITE" id="PS51032">
    <property type="entry name" value="AP2_ERF"/>
    <property type="match status" value="1"/>
</dbReference>
<dbReference type="Proteomes" id="UP000029981">
    <property type="component" value="Chromosome 4"/>
</dbReference>
<keyword evidence="2" id="KW-0805">Transcription regulation</keyword>
<sequence length="179" mass="19984">MNNTCEPCCIIFSECMGDPLKRYRGVRKRGWGKCTSAIYYPKQGKQKQLWIGSFDTPEMAATAYDAVANFFHGPKARLNFPELRHTLPKFPPDATVRKIRALARGAAEGSHGGGGGSSISGVTEPIQSLEEWQIQSLEKMPIYSPLLHQTMMEDDTSGFDLYGGDTYDTSIDLWNDQMH</sequence>
<dbReference type="CDD" id="cd00018">
    <property type="entry name" value="AP2"/>
    <property type="match status" value="1"/>
</dbReference>
<comment type="similarity">
    <text evidence="7">Belongs to the AP2/ERF transcription factor family. ERF subfamily.</text>
</comment>
<reference evidence="9 10" key="4">
    <citation type="journal article" date="2011" name="BMC Genomics">
        <title>RNA-Seq improves annotation of protein-coding genes in the cucumber genome.</title>
        <authorList>
            <person name="Li Z."/>
            <person name="Zhang Z."/>
            <person name="Yan P."/>
            <person name="Huang S."/>
            <person name="Fei Z."/>
            <person name="Lin K."/>
        </authorList>
    </citation>
    <scope>NUCLEOTIDE SEQUENCE [LARGE SCALE GENOMIC DNA]</scope>
    <source>
        <strain evidence="10">cv. 9930</strain>
    </source>
</reference>
<evidence type="ECO:0000256" key="5">
    <source>
        <dbReference type="ARBA" id="ARBA00023163"/>
    </source>
</evidence>
<keyword evidence="10" id="KW-1185">Reference proteome</keyword>
<evidence type="ECO:0000313" key="10">
    <source>
        <dbReference type="Proteomes" id="UP000029981"/>
    </source>
</evidence>
<reference evidence="9 10" key="2">
    <citation type="journal article" date="2009" name="PLoS ONE">
        <title>An integrated genetic and cytogenetic map of the cucumber genome.</title>
        <authorList>
            <person name="Ren Y."/>
            <person name="Zhang Z."/>
            <person name="Liu J."/>
            <person name="Staub J.E."/>
            <person name="Han Y."/>
            <person name="Cheng Z."/>
            <person name="Li X."/>
            <person name="Lu J."/>
            <person name="Miao H."/>
            <person name="Kang H."/>
            <person name="Xie B."/>
            <person name="Gu X."/>
            <person name="Wang X."/>
            <person name="Du Y."/>
            <person name="Jin W."/>
            <person name="Huang S."/>
        </authorList>
    </citation>
    <scope>NUCLEOTIDE SEQUENCE [LARGE SCALE GENOMIC DNA]</scope>
    <source>
        <strain evidence="10">cv. 9930</strain>
    </source>
</reference>
<dbReference type="EMBL" id="CM002925">
    <property type="protein sequence ID" value="KGN52960.1"/>
    <property type="molecule type" value="Genomic_DNA"/>
</dbReference>
<dbReference type="OMA" id="AVANFFH"/>